<dbReference type="GeneID" id="17356689"/>
<dbReference type="InterPro" id="IPR004843">
    <property type="entry name" value="Calcineurin-like_PHP"/>
</dbReference>
<protein>
    <recommendedName>
        <fullName evidence="1">Calcineurin-like phosphoesterase domain-containing protein</fullName>
    </recommendedName>
</protein>
<dbReference type="GO" id="GO:0016787">
    <property type="term" value="F:hydrolase activity"/>
    <property type="evidence" value="ECO:0007669"/>
    <property type="project" value="InterPro"/>
</dbReference>
<organism evidence="3">
    <name type="scientific">Chlorella variabilis</name>
    <name type="common">Green alga</name>
    <dbReference type="NCBI Taxonomy" id="554065"/>
    <lineage>
        <taxon>Eukaryota</taxon>
        <taxon>Viridiplantae</taxon>
        <taxon>Chlorophyta</taxon>
        <taxon>core chlorophytes</taxon>
        <taxon>Trebouxiophyceae</taxon>
        <taxon>Chlorellales</taxon>
        <taxon>Chlorellaceae</taxon>
        <taxon>Chlorella clade</taxon>
        <taxon>Chlorella</taxon>
    </lineage>
</organism>
<sequence>MRVWAVSDIHTDYAQNLEWVRALAAGGGGSVAGLSRDVLLVAGDVSDDLATLEKTLQPLVDAFAHVFFVPGNHDLWVRRDERGQYDSLEKLRRVQALCARLGVRTEPACVGGVWIFPILSWYHASWDREPDVPGAHPISKARPGCVMLDFHVCSWASAPHLSPHNDSLALHFDALNEPAFSRALQEQAAAAGGARPPVLSFSHFLPRQELLPEKRMLYQPNLAKAAGSDALEARVRRLRPLAHVFGHTHFSWDAEVEGVRYVQWPLGYPQEHARRRGGGAGWLPLPLFDSDAVRPGVGDGRSGLAPPQACYWSDLYSTYPRNPANITAAPWVTTTTRA</sequence>
<accession>E1ZA11</accession>
<dbReference type="Proteomes" id="UP000008141">
    <property type="component" value="Unassembled WGS sequence"/>
</dbReference>
<dbReference type="InterPro" id="IPR029052">
    <property type="entry name" value="Metallo-depent_PP-like"/>
</dbReference>
<feature type="domain" description="Calcineurin-like phosphoesterase" evidence="1">
    <location>
        <begin position="1"/>
        <end position="85"/>
    </location>
</feature>
<gene>
    <name evidence="2" type="ORF">CHLNCDRAFT_21755</name>
</gene>
<reference evidence="2 3" key="1">
    <citation type="journal article" date="2010" name="Plant Cell">
        <title>The Chlorella variabilis NC64A genome reveals adaptation to photosymbiosis, coevolution with viruses, and cryptic sex.</title>
        <authorList>
            <person name="Blanc G."/>
            <person name="Duncan G."/>
            <person name="Agarkova I."/>
            <person name="Borodovsky M."/>
            <person name="Gurnon J."/>
            <person name="Kuo A."/>
            <person name="Lindquist E."/>
            <person name="Lucas S."/>
            <person name="Pangilinan J."/>
            <person name="Polle J."/>
            <person name="Salamov A."/>
            <person name="Terry A."/>
            <person name="Yamada T."/>
            <person name="Dunigan D.D."/>
            <person name="Grigoriev I.V."/>
            <person name="Claverie J.M."/>
            <person name="Van Etten J.L."/>
        </authorList>
    </citation>
    <scope>NUCLEOTIDE SEQUENCE [LARGE SCALE GENOMIC DNA]</scope>
    <source>
        <strain evidence="2 3">NC64A</strain>
    </source>
</reference>
<dbReference type="AlphaFoldDB" id="E1ZA11"/>
<dbReference type="PANTHER" id="PTHR36492:SF2">
    <property type="entry name" value="[ACYL-CARRIER-PROTEIN] PHOSPHODIESTERASE PPTH"/>
    <property type="match status" value="1"/>
</dbReference>
<dbReference type="OMA" id="ENGRYMD"/>
<dbReference type="EMBL" id="GL433840">
    <property type="protein sequence ID" value="EFN56980.1"/>
    <property type="molecule type" value="Genomic_DNA"/>
</dbReference>
<name>E1ZA11_CHLVA</name>
<dbReference type="KEGG" id="cvr:CHLNCDRAFT_21755"/>
<proteinExistence type="predicted"/>
<evidence type="ECO:0000313" key="3">
    <source>
        <dbReference type="Proteomes" id="UP000008141"/>
    </source>
</evidence>
<dbReference type="Pfam" id="PF00149">
    <property type="entry name" value="Metallophos"/>
    <property type="match status" value="1"/>
</dbReference>
<dbReference type="InParanoid" id="E1ZA11"/>
<dbReference type="SUPFAM" id="SSF56300">
    <property type="entry name" value="Metallo-dependent phosphatases"/>
    <property type="match status" value="1"/>
</dbReference>
<keyword evidence="3" id="KW-1185">Reference proteome</keyword>
<dbReference type="Gene3D" id="3.60.21.10">
    <property type="match status" value="2"/>
</dbReference>
<dbReference type="InterPro" id="IPR052963">
    <property type="entry name" value="Pantetheine_PDE"/>
</dbReference>
<dbReference type="eggNOG" id="ENOG502QPJI">
    <property type="taxonomic scope" value="Eukaryota"/>
</dbReference>
<dbReference type="RefSeq" id="XP_005849082.1">
    <property type="nucleotide sequence ID" value="XM_005849020.1"/>
</dbReference>
<dbReference type="STRING" id="554065.E1ZA11"/>
<evidence type="ECO:0000259" key="1">
    <source>
        <dbReference type="Pfam" id="PF00149"/>
    </source>
</evidence>
<dbReference type="OrthoDB" id="550558at2759"/>
<dbReference type="PANTHER" id="PTHR36492">
    <property type="match status" value="1"/>
</dbReference>
<evidence type="ECO:0000313" key="2">
    <source>
        <dbReference type="EMBL" id="EFN56980.1"/>
    </source>
</evidence>